<dbReference type="GO" id="GO:0008887">
    <property type="term" value="F:glycerate kinase activity"/>
    <property type="evidence" value="ECO:0007669"/>
    <property type="project" value="InterPro"/>
</dbReference>
<reference evidence="2" key="1">
    <citation type="submission" date="2013-08" db="EMBL/GenBank/DDBJ databases">
        <authorList>
            <person name="Mendez C."/>
            <person name="Richter M."/>
            <person name="Ferrer M."/>
            <person name="Sanchez J."/>
        </authorList>
    </citation>
    <scope>NUCLEOTIDE SEQUENCE</scope>
</reference>
<sequence>KIFNDSIIHIFSEMGLLSINLENILNGEVETIAEQISSKLREIFIERKRSFWFAGYGETTTKVIGKGKGGRNLELSLRIMMKMNPEEIFSFISIATDGDDGNSLMMGMITDNILKERTTNVDLEKYLKNSDSATFAEDFGVAVRTGYTGSNVSDIIIGYYGGLIENVNREE</sequence>
<dbReference type="GO" id="GO:0005737">
    <property type="term" value="C:cytoplasm"/>
    <property type="evidence" value="ECO:0007669"/>
    <property type="project" value="TreeGrafter"/>
</dbReference>
<dbReference type="PANTHER" id="PTHR12227:SF0">
    <property type="entry name" value="GLYCERATE KINASE"/>
    <property type="match status" value="1"/>
</dbReference>
<evidence type="ECO:0000259" key="1">
    <source>
        <dbReference type="Pfam" id="PF05161"/>
    </source>
</evidence>
<proteinExistence type="predicted"/>
<dbReference type="AlphaFoldDB" id="T1C5E6"/>
<dbReference type="SUPFAM" id="SSF82544">
    <property type="entry name" value="GckA/TtuD-like"/>
    <property type="match status" value="1"/>
</dbReference>
<gene>
    <name evidence="2" type="ORF">B1A_03062</name>
</gene>
<protein>
    <submittedName>
        <fullName evidence="2">Glycerate kinase</fullName>
    </submittedName>
</protein>
<organism evidence="2">
    <name type="scientific">mine drainage metagenome</name>
    <dbReference type="NCBI Taxonomy" id="410659"/>
    <lineage>
        <taxon>unclassified sequences</taxon>
        <taxon>metagenomes</taxon>
        <taxon>ecological metagenomes</taxon>
    </lineage>
</organism>
<dbReference type="Gene3D" id="3.40.1480.10">
    <property type="entry name" value="MOFRL domain"/>
    <property type="match status" value="1"/>
</dbReference>
<evidence type="ECO:0000313" key="2">
    <source>
        <dbReference type="EMBL" id="EQD77227.1"/>
    </source>
</evidence>
<keyword evidence="2" id="KW-0808">Transferase</keyword>
<name>T1C5E6_9ZZZZ</name>
<dbReference type="InterPro" id="IPR007835">
    <property type="entry name" value="MOFRL"/>
</dbReference>
<keyword evidence="2" id="KW-0418">Kinase</keyword>
<reference evidence="2" key="2">
    <citation type="journal article" date="2014" name="ISME J.">
        <title>Microbial stratification in low pH oxic and suboxic macroscopic growths along an acid mine drainage.</title>
        <authorList>
            <person name="Mendez-Garcia C."/>
            <person name="Mesa V."/>
            <person name="Sprenger R.R."/>
            <person name="Richter M."/>
            <person name="Diez M.S."/>
            <person name="Solano J."/>
            <person name="Bargiela R."/>
            <person name="Golyshina O.V."/>
            <person name="Manteca A."/>
            <person name="Ramos J.L."/>
            <person name="Gallego J.R."/>
            <person name="Llorente I."/>
            <person name="Martins Dos Santos V.A."/>
            <person name="Jensen O.N."/>
            <person name="Pelaez A.I."/>
            <person name="Sanchez J."/>
            <person name="Ferrer M."/>
        </authorList>
    </citation>
    <scope>NUCLEOTIDE SEQUENCE</scope>
</reference>
<feature type="domain" description="MOFRL" evidence="1">
    <location>
        <begin position="57"/>
        <end position="154"/>
    </location>
</feature>
<accession>T1C5E6</accession>
<dbReference type="EMBL" id="AUZX01002248">
    <property type="protein sequence ID" value="EQD77227.1"/>
    <property type="molecule type" value="Genomic_DNA"/>
</dbReference>
<dbReference type="InterPro" id="IPR039760">
    <property type="entry name" value="MOFRL_protein"/>
</dbReference>
<dbReference type="InterPro" id="IPR037035">
    <property type="entry name" value="GK-like_C_sf"/>
</dbReference>
<dbReference type="PANTHER" id="PTHR12227">
    <property type="entry name" value="GLYCERATE KINASE"/>
    <property type="match status" value="1"/>
</dbReference>
<feature type="non-terminal residue" evidence="2">
    <location>
        <position position="1"/>
    </location>
</feature>
<dbReference type="Pfam" id="PF05161">
    <property type="entry name" value="MOFRL"/>
    <property type="match status" value="1"/>
</dbReference>
<comment type="caution">
    <text evidence="2">The sequence shown here is derived from an EMBL/GenBank/DDBJ whole genome shotgun (WGS) entry which is preliminary data.</text>
</comment>